<dbReference type="EMBL" id="CP035913">
    <property type="protein sequence ID" value="QBE67003.1"/>
    <property type="molecule type" value="Genomic_DNA"/>
</dbReference>
<evidence type="ECO:0000259" key="1">
    <source>
        <dbReference type="Pfam" id="PF07589"/>
    </source>
</evidence>
<dbReference type="NCBIfam" id="TIGR02595">
    <property type="entry name" value="PEP_CTERM"/>
    <property type="match status" value="1"/>
</dbReference>
<proteinExistence type="predicted"/>
<reference evidence="2 3" key="1">
    <citation type="submission" date="2019-02" db="EMBL/GenBank/DDBJ databases">
        <title>Draft Genome Sequences of Six Type Strains of the Genus Massilia.</title>
        <authorList>
            <person name="Miess H."/>
            <person name="Frediansyhah A."/>
            <person name="Gross H."/>
        </authorList>
    </citation>
    <scope>NUCLEOTIDE SEQUENCE [LARGE SCALE GENOMIC DNA]</scope>
    <source>
        <strain evidence="2 3">DSM 17473</strain>
    </source>
</reference>
<evidence type="ECO:0000313" key="2">
    <source>
        <dbReference type="EMBL" id="QBE67003.1"/>
    </source>
</evidence>
<dbReference type="OrthoDB" id="8546032at2"/>
<dbReference type="InterPro" id="IPR013424">
    <property type="entry name" value="Ice-binding_C"/>
</dbReference>
<dbReference type="KEGG" id="plue:EWM63_01420"/>
<protein>
    <submittedName>
        <fullName evidence="2">PEP-CTERM sorting domain-containing protein</fullName>
    </submittedName>
</protein>
<dbReference type="AlphaFoldDB" id="A0A4V0Z4H9"/>
<feature type="domain" description="Ice-binding protein C-terminal" evidence="1">
    <location>
        <begin position="147"/>
        <end position="171"/>
    </location>
</feature>
<dbReference type="Pfam" id="PF07589">
    <property type="entry name" value="PEP-CTERM"/>
    <property type="match status" value="1"/>
</dbReference>
<gene>
    <name evidence="2" type="ORF">EWM63_01420</name>
</gene>
<keyword evidence="3" id="KW-1185">Reference proteome</keyword>
<organism evidence="2 3">
    <name type="scientific">Pseudoduganella lutea</name>
    <dbReference type="NCBI Taxonomy" id="321985"/>
    <lineage>
        <taxon>Bacteria</taxon>
        <taxon>Pseudomonadati</taxon>
        <taxon>Pseudomonadota</taxon>
        <taxon>Betaproteobacteria</taxon>
        <taxon>Burkholderiales</taxon>
        <taxon>Oxalobacteraceae</taxon>
        <taxon>Telluria group</taxon>
        <taxon>Pseudoduganella</taxon>
    </lineage>
</organism>
<name>A0A4V0Z4H9_9BURK</name>
<dbReference type="Proteomes" id="UP000290637">
    <property type="component" value="Chromosome"/>
</dbReference>
<accession>A0A4V0Z4H9</accession>
<evidence type="ECO:0000313" key="3">
    <source>
        <dbReference type="Proteomes" id="UP000290637"/>
    </source>
</evidence>
<sequence length="174" mass="18334">MAAAIAPAAHAAPPSAVWIDIQSPATSGFTVGSSQVTYGPVAADQVWVYDGANITPQNAANIENIIETQFNLPGTGVGSLVLVGQNDSQSSNSFTLTKATSYLAIHYGRGELLFHWDTPLAANTVFQINNLPRGISNFRAFDTIAAPVPEPSTYAMMVGGLALLGFVARRRKQA</sequence>